<comment type="cofactor">
    <cofactor evidence="1">
        <name>pyruvate</name>
        <dbReference type="ChEBI" id="CHEBI:15361"/>
    </cofactor>
</comment>
<dbReference type="GO" id="GO:0016829">
    <property type="term" value="F:lyase activity"/>
    <property type="evidence" value="ECO:0007669"/>
    <property type="project" value="UniProtKB-KW"/>
</dbReference>
<evidence type="ECO:0000256" key="8">
    <source>
        <dbReference type="ARBA" id="ARBA00023270"/>
    </source>
</evidence>
<comment type="caution">
    <text evidence="10">The sequence shown here is derived from an EMBL/GenBank/DDBJ whole genome shotgun (WGS) entry which is preliminary data.</text>
</comment>
<keyword evidence="3" id="KW-0068">Autocatalytic cleavage</keyword>
<dbReference type="RefSeq" id="WP_236458343.1">
    <property type="nucleotide sequence ID" value="NZ_CBCSGE010000009.1"/>
</dbReference>
<evidence type="ECO:0000256" key="4">
    <source>
        <dbReference type="ARBA" id="ARBA00023066"/>
    </source>
</evidence>
<evidence type="ECO:0000313" key="10">
    <source>
        <dbReference type="EMBL" id="MFB9096165.1"/>
    </source>
</evidence>
<dbReference type="SUPFAM" id="SSF56276">
    <property type="entry name" value="S-adenosylmethionine decarboxylase"/>
    <property type="match status" value="1"/>
</dbReference>
<dbReference type="EC" id="4.1.1.-" evidence="10"/>
<keyword evidence="5" id="KW-0620">Polyamine biosynthesis</keyword>
<proteinExistence type="predicted"/>
<evidence type="ECO:0000256" key="2">
    <source>
        <dbReference type="ARBA" id="ARBA00022793"/>
    </source>
</evidence>
<dbReference type="Gene3D" id="3.60.90.10">
    <property type="entry name" value="S-adenosylmethionine decarboxylase"/>
    <property type="match status" value="1"/>
</dbReference>
<accession>A0ABV5GL99</accession>
<evidence type="ECO:0000256" key="6">
    <source>
        <dbReference type="ARBA" id="ARBA00023145"/>
    </source>
</evidence>
<keyword evidence="6" id="KW-0865">Zymogen</keyword>
<keyword evidence="7 10" id="KW-0456">Lyase</keyword>
<protein>
    <submittedName>
        <fullName evidence="10">S-adenosylmethionine decarboxylase family protein</fullName>
        <ecNumber evidence="10">4.1.1.-</ecNumber>
    </submittedName>
</protein>
<dbReference type="PANTHER" id="PTHR33866">
    <property type="entry name" value="S-ADENOSYLMETHIONINE DECARBOXYLASE PROENZYME"/>
    <property type="match status" value="1"/>
</dbReference>
<evidence type="ECO:0000256" key="3">
    <source>
        <dbReference type="ARBA" id="ARBA00022813"/>
    </source>
</evidence>
<reference evidence="10 11" key="1">
    <citation type="submission" date="2024-09" db="EMBL/GenBank/DDBJ databases">
        <authorList>
            <person name="Sun Q."/>
            <person name="Mori K."/>
        </authorList>
    </citation>
    <scope>NUCLEOTIDE SEQUENCE [LARGE SCALE GENOMIC DNA]</scope>
    <source>
        <strain evidence="10 11">CECT 7955</strain>
    </source>
</reference>
<evidence type="ECO:0000256" key="9">
    <source>
        <dbReference type="ARBA" id="ARBA00023317"/>
    </source>
</evidence>
<keyword evidence="11" id="KW-1185">Reference proteome</keyword>
<organism evidence="10 11">
    <name type="scientific">Flavobacterium jumunjinense</name>
    <dbReference type="NCBI Taxonomy" id="998845"/>
    <lineage>
        <taxon>Bacteria</taxon>
        <taxon>Pseudomonadati</taxon>
        <taxon>Bacteroidota</taxon>
        <taxon>Flavobacteriia</taxon>
        <taxon>Flavobacteriales</taxon>
        <taxon>Flavobacteriaceae</taxon>
        <taxon>Flavobacterium</taxon>
    </lineage>
</organism>
<dbReference type="EMBL" id="JBHMEY010000014">
    <property type="protein sequence ID" value="MFB9096165.1"/>
    <property type="molecule type" value="Genomic_DNA"/>
</dbReference>
<name>A0ABV5GL99_9FLAO</name>
<dbReference type="Proteomes" id="UP001589607">
    <property type="component" value="Unassembled WGS sequence"/>
</dbReference>
<keyword evidence="4" id="KW-0745">Spermidine biosynthesis</keyword>
<keyword evidence="2" id="KW-0210">Decarboxylase</keyword>
<dbReference type="Pfam" id="PF02675">
    <property type="entry name" value="AdoMet_dc"/>
    <property type="match status" value="1"/>
</dbReference>
<keyword evidence="8" id="KW-0704">Schiff base</keyword>
<gene>
    <name evidence="10" type="ORF">ACFFVF_06535</name>
</gene>
<evidence type="ECO:0000256" key="7">
    <source>
        <dbReference type="ARBA" id="ARBA00023239"/>
    </source>
</evidence>
<dbReference type="InterPro" id="IPR003826">
    <property type="entry name" value="AdoMetDC_fam_prok"/>
</dbReference>
<sequence length="120" mass="13920">MLQKESILGLHILQTLQSRKEERLLNYTACIHFIDGLLLEYNLEKVGESHFVFDNNSFTTAICLKESHICIHTWPEINRITMDVYLCNYSGDNTEKVRAISNQMATFFEATIVSSNEIFR</sequence>
<keyword evidence="9" id="KW-0670">Pyruvate</keyword>
<evidence type="ECO:0000256" key="1">
    <source>
        <dbReference type="ARBA" id="ARBA00001928"/>
    </source>
</evidence>
<evidence type="ECO:0000313" key="11">
    <source>
        <dbReference type="Proteomes" id="UP001589607"/>
    </source>
</evidence>
<dbReference type="PANTHER" id="PTHR33866:SF2">
    <property type="entry name" value="S-ADENOSYLMETHIONINE DECARBOXYLASE PROENZYME"/>
    <property type="match status" value="1"/>
</dbReference>
<evidence type="ECO:0000256" key="5">
    <source>
        <dbReference type="ARBA" id="ARBA00023115"/>
    </source>
</evidence>
<dbReference type="InterPro" id="IPR016067">
    <property type="entry name" value="S-AdoMet_deCO2ase_core"/>
</dbReference>